<evidence type="ECO:0000313" key="1">
    <source>
        <dbReference type="EMBL" id="MFC6999599.1"/>
    </source>
</evidence>
<proteinExistence type="predicted"/>
<protein>
    <recommendedName>
        <fullName evidence="3">Phage tail protein</fullName>
    </recommendedName>
</protein>
<name>A0ABW2DSF6_9BACT</name>
<gene>
    <name evidence="1" type="ORF">ACFQHR_18325</name>
</gene>
<dbReference type="RefSeq" id="WP_066621095.1">
    <property type="nucleotide sequence ID" value="NZ_JBHSYQ010000016.1"/>
</dbReference>
<sequence length="488" mass="54907">MRDFIGIKLGEEWLDLPPDLVIQIEMWNALFETDRIPGTLILPIMLPHSATNSKKLGFPGHLSVARYKQPQEPCYVFLMGQLWRVGKLNLIKRTPRGYEVNFQTDVGDISVQMKETSLREIDLGTDALQLQVSGVFPDSKYALFTVFNQNFFNGQNVAFNGLVNNYTDSFLAGADNPITPFPFLLHVLHRTMAAFGYTVKGSWLEEEEVKRLVVYNTYALHPAVNGSLITFSNHVPDMKVNEFLKAIRTMFCLGMVFNPLRRELEIVRLSDVVADRSYVEWTHNTNRLYDWEPSPERGFKLEMSPDGNDELQKTATGLTFLVGAGQEPITAPVSTLPMEVAYGRLLPTAFQKGGNIGGSGEEGKFSLRLLTYRGLQPLEVGDDLYPMGTSGVVDVRGSQIGTDSIEWQGAAGLYERRHKPWLTFLSDGDRIETEQTFKVADILGLDLKKRAFIRHESGVFTGLWEKVSISVSKQKGLQSAKVPIRRIY</sequence>
<keyword evidence="2" id="KW-1185">Reference proteome</keyword>
<comment type="caution">
    <text evidence="1">The sequence shown here is derived from an EMBL/GenBank/DDBJ whole genome shotgun (WGS) entry which is preliminary data.</text>
</comment>
<organism evidence="1 2">
    <name type="scientific">Rufibacter roseus</name>
    <dbReference type="NCBI Taxonomy" id="1567108"/>
    <lineage>
        <taxon>Bacteria</taxon>
        <taxon>Pseudomonadati</taxon>
        <taxon>Bacteroidota</taxon>
        <taxon>Cytophagia</taxon>
        <taxon>Cytophagales</taxon>
        <taxon>Hymenobacteraceae</taxon>
        <taxon>Rufibacter</taxon>
    </lineage>
</organism>
<dbReference type="EMBL" id="JBHSYQ010000016">
    <property type="protein sequence ID" value="MFC6999599.1"/>
    <property type="molecule type" value="Genomic_DNA"/>
</dbReference>
<evidence type="ECO:0008006" key="3">
    <source>
        <dbReference type="Google" id="ProtNLM"/>
    </source>
</evidence>
<accession>A0ABW2DSF6</accession>
<evidence type="ECO:0000313" key="2">
    <source>
        <dbReference type="Proteomes" id="UP001596405"/>
    </source>
</evidence>
<dbReference type="Proteomes" id="UP001596405">
    <property type="component" value="Unassembled WGS sequence"/>
</dbReference>
<reference evidence="2" key="1">
    <citation type="journal article" date="2019" name="Int. J. Syst. Evol. Microbiol.">
        <title>The Global Catalogue of Microorganisms (GCM) 10K type strain sequencing project: providing services to taxonomists for standard genome sequencing and annotation.</title>
        <authorList>
            <consortium name="The Broad Institute Genomics Platform"/>
            <consortium name="The Broad Institute Genome Sequencing Center for Infectious Disease"/>
            <person name="Wu L."/>
            <person name="Ma J."/>
        </authorList>
    </citation>
    <scope>NUCLEOTIDE SEQUENCE [LARGE SCALE GENOMIC DNA]</scope>
    <source>
        <strain evidence="2">CGMCC 4.7393</strain>
    </source>
</reference>